<evidence type="ECO:0000313" key="7">
    <source>
        <dbReference type="Proteomes" id="UP000270411"/>
    </source>
</evidence>
<keyword evidence="3" id="KW-0238">DNA-binding</keyword>
<dbReference type="GO" id="GO:0003700">
    <property type="term" value="F:DNA-binding transcription factor activity"/>
    <property type="evidence" value="ECO:0007669"/>
    <property type="project" value="InterPro"/>
</dbReference>
<accession>A0A3G8H8J9</accession>
<reference evidence="7" key="1">
    <citation type="submission" date="2018-11" db="EMBL/GenBank/DDBJ databases">
        <title>FDA dAtabase for Regulatory Grade micrObial Sequences (FDA-ARGOS): Supporting development and validation of Infectious Disease Dx tests.</title>
        <authorList>
            <person name="Goldberg B."/>
            <person name="Campos J."/>
            <person name="Tallon L."/>
            <person name="Sadzewicz L."/>
            <person name="Zhao X."/>
            <person name="Vavikolanu K."/>
            <person name="Mehta A."/>
            <person name="Aluvathingal J."/>
            <person name="Nadendla S."/>
            <person name="Geyer C."/>
            <person name="Nandy P."/>
            <person name="Yan Y."/>
            <person name="Sichtig H."/>
        </authorList>
    </citation>
    <scope>NUCLEOTIDE SEQUENCE [LARGE SCALE GENOMIC DNA]</scope>
    <source>
        <strain evidence="7">FDAARGOS_614</strain>
    </source>
</reference>
<evidence type="ECO:0000256" key="4">
    <source>
        <dbReference type="ARBA" id="ARBA00023163"/>
    </source>
</evidence>
<dbReference type="KEGG" id="cpau:EHF44_20950"/>
<feature type="domain" description="HTH lysR-type" evidence="5">
    <location>
        <begin position="9"/>
        <end position="66"/>
    </location>
</feature>
<dbReference type="InterPro" id="IPR036388">
    <property type="entry name" value="WH-like_DNA-bd_sf"/>
</dbReference>
<dbReference type="Gene3D" id="1.10.10.10">
    <property type="entry name" value="Winged helix-like DNA-binding domain superfamily/Winged helix DNA-binding domain"/>
    <property type="match status" value="1"/>
</dbReference>
<protein>
    <submittedName>
        <fullName evidence="6">LysR family transcriptional regulator</fullName>
    </submittedName>
</protein>
<gene>
    <name evidence="6" type="ORF">EHF44_20950</name>
</gene>
<evidence type="ECO:0000313" key="6">
    <source>
        <dbReference type="EMBL" id="AZG15902.1"/>
    </source>
</evidence>
<keyword evidence="2" id="KW-0805">Transcription regulation</keyword>
<dbReference type="EMBL" id="CP033970">
    <property type="protein sequence ID" value="AZG15902.1"/>
    <property type="molecule type" value="Genomic_DNA"/>
</dbReference>
<dbReference type="OrthoDB" id="8688993at2"/>
<sequence length="313" mass="33990">MSVPLVRLFPLDLLKGFVAVGRRMSITQAADDLCLTQSAVSRQIRALEDQLQVRLFVRQHRGVAFTPEGERLFRSADGAVQQLQDVAAELRKRDGRQPVTVTASIGVAGLWLLPRLGSLQRRHPQLDVRLSASNQISDLRADGIDLAIRYCPASAAPSHAIRLFDETIAPVANPSLGVGRLASAEALADLPLLEFDDPRPWLHWRNWLGAQGYRHASRRGMLRFNQYDQMIHAALAGQGVALGRLELIRALIDGGQLSVIASAGAAMPSPNAFWLIHATETPRDDVRHVADWIAEEAAAVRSGAAPAAAGRPG</sequence>
<dbReference type="Gene3D" id="3.40.190.10">
    <property type="entry name" value="Periplasmic binding protein-like II"/>
    <property type="match status" value="2"/>
</dbReference>
<keyword evidence="4" id="KW-0804">Transcription</keyword>
<dbReference type="InterPro" id="IPR058163">
    <property type="entry name" value="LysR-type_TF_proteobact-type"/>
</dbReference>
<dbReference type="PROSITE" id="PS50931">
    <property type="entry name" value="HTH_LYSR"/>
    <property type="match status" value="1"/>
</dbReference>
<evidence type="ECO:0000259" key="5">
    <source>
        <dbReference type="PROSITE" id="PS50931"/>
    </source>
</evidence>
<evidence type="ECO:0000256" key="3">
    <source>
        <dbReference type="ARBA" id="ARBA00023125"/>
    </source>
</evidence>
<dbReference type="InterPro" id="IPR036390">
    <property type="entry name" value="WH_DNA-bd_sf"/>
</dbReference>
<proteinExistence type="inferred from homology"/>
<name>A0A3G8H8J9_9BURK</name>
<organism evidence="6 7">
    <name type="scientific">Cupriavidus pauculus</name>
    <dbReference type="NCBI Taxonomy" id="82633"/>
    <lineage>
        <taxon>Bacteria</taxon>
        <taxon>Pseudomonadati</taxon>
        <taxon>Pseudomonadota</taxon>
        <taxon>Betaproteobacteria</taxon>
        <taxon>Burkholderiales</taxon>
        <taxon>Burkholderiaceae</taxon>
        <taxon>Cupriavidus</taxon>
    </lineage>
</organism>
<dbReference type="RefSeq" id="WP_124685633.1">
    <property type="nucleotide sequence ID" value="NZ_CP033970.1"/>
</dbReference>
<dbReference type="Proteomes" id="UP000270411">
    <property type="component" value="Chromosome 2"/>
</dbReference>
<dbReference type="PANTHER" id="PTHR30537">
    <property type="entry name" value="HTH-TYPE TRANSCRIPTIONAL REGULATOR"/>
    <property type="match status" value="1"/>
</dbReference>
<dbReference type="PANTHER" id="PTHR30537:SF26">
    <property type="entry name" value="GLYCINE CLEAVAGE SYSTEM TRANSCRIPTIONAL ACTIVATOR"/>
    <property type="match status" value="1"/>
</dbReference>
<dbReference type="FunFam" id="1.10.10.10:FF:000001">
    <property type="entry name" value="LysR family transcriptional regulator"/>
    <property type="match status" value="1"/>
</dbReference>
<dbReference type="AlphaFoldDB" id="A0A3G8H8J9"/>
<dbReference type="CDD" id="cd08432">
    <property type="entry name" value="PBP2_GcdR_TrpI_HvrB_AmpR_like"/>
    <property type="match status" value="1"/>
</dbReference>
<dbReference type="PRINTS" id="PR00039">
    <property type="entry name" value="HTHLYSR"/>
</dbReference>
<dbReference type="InterPro" id="IPR000847">
    <property type="entry name" value="LysR_HTH_N"/>
</dbReference>
<dbReference type="SUPFAM" id="SSF46785">
    <property type="entry name" value="Winged helix' DNA-binding domain"/>
    <property type="match status" value="1"/>
</dbReference>
<dbReference type="Pfam" id="PF00126">
    <property type="entry name" value="HTH_1"/>
    <property type="match status" value="1"/>
</dbReference>
<dbReference type="InterPro" id="IPR005119">
    <property type="entry name" value="LysR_subst-bd"/>
</dbReference>
<evidence type="ECO:0000256" key="2">
    <source>
        <dbReference type="ARBA" id="ARBA00023015"/>
    </source>
</evidence>
<dbReference type="GO" id="GO:0043565">
    <property type="term" value="F:sequence-specific DNA binding"/>
    <property type="evidence" value="ECO:0007669"/>
    <property type="project" value="TreeGrafter"/>
</dbReference>
<dbReference type="SUPFAM" id="SSF53850">
    <property type="entry name" value="Periplasmic binding protein-like II"/>
    <property type="match status" value="1"/>
</dbReference>
<dbReference type="GO" id="GO:0006351">
    <property type="term" value="P:DNA-templated transcription"/>
    <property type="evidence" value="ECO:0007669"/>
    <property type="project" value="TreeGrafter"/>
</dbReference>
<dbReference type="Pfam" id="PF03466">
    <property type="entry name" value="LysR_substrate"/>
    <property type="match status" value="1"/>
</dbReference>
<evidence type="ECO:0000256" key="1">
    <source>
        <dbReference type="ARBA" id="ARBA00009437"/>
    </source>
</evidence>
<comment type="similarity">
    <text evidence="1">Belongs to the LysR transcriptional regulatory family.</text>
</comment>